<dbReference type="PROSITE" id="PS50109">
    <property type="entry name" value="HIS_KIN"/>
    <property type="match status" value="1"/>
</dbReference>
<keyword evidence="5" id="KW-0547">Nucleotide-binding</keyword>
<evidence type="ECO:0000256" key="3">
    <source>
        <dbReference type="ARBA" id="ARBA00022553"/>
    </source>
</evidence>
<keyword evidence="12" id="KW-1185">Reference proteome</keyword>
<name>A0A3A8HC13_9BACT</name>
<evidence type="ECO:0000256" key="4">
    <source>
        <dbReference type="ARBA" id="ARBA00022679"/>
    </source>
</evidence>
<keyword evidence="7 11" id="KW-0067">ATP-binding</keyword>
<dbReference type="RefSeq" id="WP_147449118.1">
    <property type="nucleotide sequence ID" value="NZ_RAVZ01000612.1"/>
</dbReference>
<dbReference type="PANTHER" id="PTHR43065">
    <property type="entry name" value="SENSOR HISTIDINE KINASE"/>
    <property type="match status" value="1"/>
</dbReference>
<dbReference type="GO" id="GO:0000160">
    <property type="term" value="P:phosphorelay signal transduction system"/>
    <property type="evidence" value="ECO:0007669"/>
    <property type="project" value="UniProtKB-KW"/>
</dbReference>
<evidence type="ECO:0000256" key="9">
    <source>
        <dbReference type="SAM" id="MobiDB-lite"/>
    </source>
</evidence>
<feature type="region of interest" description="Disordered" evidence="9">
    <location>
        <begin position="1"/>
        <end position="32"/>
    </location>
</feature>
<gene>
    <name evidence="11" type="ORF">D7V88_40740</name>
</gene>
<feature type="non-terminal residue" evidence="11">
    <location>
        <position position="1"/>
    </location>
</feature>
<dbReference type="Proteomes" id="UP000268094">
    <property type="component" value="Unassembled WGS sequence"/>
</dbReference>
<feature type="compositionally biased region" description="Basic and acidic residues" evidence="9">
    <location>
        <begin position="7"/>
        <end position="18"/>
    </location>
</feature>
<dbReference type="Pfam" id="PF02518">
    <property type="entry name" value="HATPase_c"/>
    <property type="match status" value="1"/>
</dbReference>
<dbReference type="Gene3D" id="3.30.565.10">
    <property type="entry name" value="Histidine kinase-like ATPase, C-terminal domain"/>
    <property type="match status" value="1"/>
</dbReference>
<evidence type="ECO:0000256" key="2">
    <source>
        <dbReference type="ARBA" id="ARBA00012438"/>
    </source>
</evidence>
<dbReference type="SUPFAM" id="SSF55874">
    <property type="entry name" value="ATPase domain of HSP90 chaperone/DNA topoisomerase II/histidine kinase"/>
    <property type="match status" value="1"/>
</dbReference>
<dbReference type="PANTHER" id="PTHR43065:SF10">
    <property type="entry name" value="PEROXIDE STRESS-ACTIVATED HISTIDINE KINASE MAK3"/>
    <property type="match status" value="1"/>
</dbReference>
<dbReference type="CDD" id="cd00075">
    <property type="entry name" value="HATPase"/>
    <property type="match status" value="1"/>
</dbReference>
<reference evidence="12" key="1">
    <citation type="submission" date="2018-09" db="EMBL/GenBank/DDBJ databases">
        <authorList>
            <person name="Livingstone P.G."/>
            <person name="Whitworth D.E."/>
        </authorList>
    </citation>
    <scope>NUCLEOTIDE SEQUENCE [LARGE SCALE GENOMIC DNA]</scope>
    <source>
        <strain evidence="12">CA054A</strain>
    </source>
</reference>
<dbReference type="PRINTS" id="PR00344">
    <property type="entry name" value="BCTRLSENSOR"/>
</dbReference>
<dbReference type="InterPro" id="IPR004358">
    <property type="entry name" value="Sig_transdc_His_kin-like_C"/>
</dbReference>
<accession>A0A3A8HC13</accession>
<organism evidence="11 12">
    <name type="scientific">Corallococcus terminator</name>
    <dbReference type="NCBI Taxonomy" id="2316733"/>
    <lineage>
        <taxon>Bacteria</taxon>
        <taxon>Pseudomonadati</taxon>
        <taxon>Myxococcota</taxon>
        <taxon>Myxococcia</taxon>
        <taxon>Myxococcales</taxon>
        <taxon>Cystobacterineae</taxon>
        <taxon>Myxococcaceae</taxon>
        <taxon>Corallococcus</taxon>
    </lineage>
</organism>
<dbReference type="GO" id="GO:0005524">
    <property type="term" value="F:ATP binding"/>
    <property type="evidence" value="ECO:0007669"/>
    <property type="project" value="UniProtKB-KW"/>
</dbReference>
<dbReference type="InterPro" id="IPR003594">
    <property type="entry name" value="HATPase_dom"/>
</dbReference>
<feature type="domain" description="Histidine kinase" evidence="10">
    <location>
        <begin position="24"/>
        <end position="91"/>
    </location>
</feature>
<dbReference type="GO" id="GO:0004673">
    <property type="term" value="F:protein histidine kinase activity"/>
    <property type="evidence" value="ECO:0007669"/>
    <property type="project" value="UniProtKB-EC"/>
</dbReference>
<evidence type="ECO:0000256" key="1">
    <source>
        <dbReference type="ARBA" id="ARBA00000085"/>
    </source>
</evidence>
<dbReference type="InterPro" id="IPR036890">
    <property type="entry name" value="HATPase_C_sf"/>
</dbReference>
<comment type="catalytic activity">
    <reaction evidence="1">
        <text>ATP + protein L-histidine = ADP + protein N-phospho-L-histidine.</text>
        <dbReference type="EC" id="2.7.13.3"/>
    </reaction>
</comment>
<evidence type="ECO:0000313" key="11">
    <source>
        <dbReference type="EMBL" id="RKG68275.1"/>
    </source>
</evidence>
<dbReference type="SMART" id="SM00387">
    <property type="entry name" value="HATPase_c"/>
    <property type="match status" value="1"/>
</dbReference>
<dbReference type="EC" id="2.7.13.3" evidence="2"/>
<keyword evidence="3" id="KW-0597">Phosphoprotein</keyword>
<proteinExistence type="predicted"/>
<keyword evidence="4" id="KW-0808">Transferase</keyword>
<evidence type="ECO:0000256" key="8">
    <source>
        <dbReference type="ARBA" id="ARBA00023012"/>
    </source>
</evidence>
<dbReference type="InterPro" id="IPR005467">
    <property type="entry name" value="His_kinase_dom"/>
</dbReference>
<evidence type="ECO:0000256" key="7">
    <source>
        <dbReference type="ARBA" id="ARBA00022840"/>
    </source>
</evidence>
<protein>
    <recommendedName>
        <fullName evidence="2">histidine kinase</fullName>
        <ecNumber evidence="2">2.7.13.3</ecNumber>
    </recommendedName>
</protein>
<dbReference type="EMBL" id="RAVZ01000612">
    <property type="protein sequence ID" value="RKG68275.1"/>
    <property type="molecule type" value="Genomic_DNA"/>
</dbReference>
<comment type="caution">
    <text evidence="11">The sequence shown here is derived from an EMBL/GenBank/DDBJ whole genome shotgun (WGS) entry which is preliminary data.</text>
</comment>
<evidence type="ECO:0000259" key="10">
    <source>
        <dbReference type="PROSITE" id="PS50109"/>
    </source>
</evidence>
<evidence type="ECO:0000256" key="5">
    <source>
        <dbReference type="ARBA" id="ARBA00022741"/>
    </source>
</evidence>
<evidence type="ECO:0000256" key="6">
    <source>
        <dbReference type="ARBA" id="ARBA00022777"/>
    </source>
</evidence>
<evidence type="ECO:0000313" key="12">
    <source>
        <dbReference type="Proteomes" id="UP000268094"/>
    </source>
</evidence>
<sequence>VDASTVRLRDGLTHREPQPRAARVAVSDSGPGMTAEARARLFEPFFTTRPGGTGLGLAVSQAIAEAHGGRIDVDTGPLGGARFTLSLPAPSREQETAA</sequence>
<keyword evidence="8" id="KW-0902">Two-component regulatory system</keyword>
<dbReference type="AlphaFoldDB" id="A0A3A8HC13"/>
<keyword evidence="6" id="KW-0418">Kinase</keyword>